<evidence type="ECO:0000313" key="3">
    <source>
        <dbReference type="EMBL" id="MFD0803014.1"/>
    </source>
</evidence>
<sequence>AAEASADALVLTEEDVARCRSASGSGAELAGAGTVAIKQGDVLLPEVLRGGTVQVRVADAADAHCLLGRNVLLLRPDADRFDPWFLAGFLADRGNVRASTTGTSVIRIDPRRLRVPLLEPGEQRRYGAAFRRLHTVRTTARHAAGLAEEATRALTTGLATGLLEPPEKEE</sequence>
<dbReference type="InterPro" id="IPR044946">
    <property type="entry name" value="Restrct_endonuc_typeI_TRD_sf"/>
</dbReference>
<protein>
    <submittedName>
        <fullName evidence="3">SAM-dependent methyltransferase</fullName>
    </submittedName>
</protein>
<keyword evidence="3" id="KW-0808">Transferase</keyword>
<dbReference type="GO" id="GO:0008168">
    <property type="term" value="F:methyltransferase activity"/>
    <property type="evidence" value="ECO:0007669"/>
    <property type="project" value="UniProtKB-KW"/>
</dbReference>
<dbReference type="Proteomes" id="UP001596956">
    <property type="component" value="Unassembled WGS sequence"/>
</dbReference>
<feature type="non-terminal residue" evidence="3">
    <location>
        <position position="1"/>
    </location>
</feature>
<reference evidence="4" key="1">
    <citation type="journal article" date="2019" name="Int. J. Syst. Evol. Microbiol.">
        <title>The Global Catalogue of Microorganisms (GCM) 10K type strain sequencing project: providing services to taxonomists for standard genome sequencing and annotation.</title>
        <authorList>
            <consortium name="The Broad Institute Genomics Platform"/>
            <consortium name="The Broad Institute Genome Sequencing Center for Infectious Disease"/>
            <person name="Wu L."/>
            <person name="Ma J."/>
        </authorList>
    </citation>
    <scope>NUCLEOTIDE SEQUENCE [LARGE SCALE GENOMIC DNA]</scope>
    <source>
        <strain evidence="4">CCUG 63369</strain>
    </source>
</reference>
<dbReference type="Gene3D" id="3.90.220.20">
    <property type="entry name" value="DNA methylase specificity domains"/>
    <property type="match status" value="1"/>
</dbReference>
<organism evidence="3 4">
    <name type="scientific">Streptomonospora algeriensis</name>
    <dbReference type="NCBI Taxonomy" id="995084"/>
    <lineage>
        <taxon>Bacteria</taxon>
        <taxon>Bacillati</taxon>
        <taxon>Actinomycetota</taxon>
        <taxon>Actinomycetes</taxon>
        <taxon>Streptosporangiales</taxon>
        <taxon>Nocardiopsidaceae</taxon>
        <taxon>Streptomonospora</taxon>
    </lineage>
</organism>
<evidence type="ECO:0000256" key="2">
    <source>
        <dbReference type="ARBA" id="ARBA00023125"/>
    </source>
</evidence>
<dbReference type="EMBL" id="JBHTHR010000689">
    <property type="protein sequence ID" value="MFD0803014.1"/>
    <property type="molecule type" value="Genomic_DNA"/>
</dbReference>
<keyword evidence="2" id="KW-0238">DNA-binding</keyword>
<gene>
    <name evidence="3" type="ORF">ACFQZU_17030</name>
</gene>
<keyword evidence="1" id="KW-0680">Restriction system</keyword>
<accession>A0ABW3BJS3</accession>
<name>A0ABW3BJS3_9ACTN</name>
<keyword evidence="4" id="KW-1185">Reference proteome</keyword>
<dbReference type="GO" id="GO:0032259">
    <property type="term" value="P:methylation"/>
    <property type="evidence" value="ECO:0007669"/>
    <property type="project" value="UniProtKB-KW"/>
</dbReference>
<comment type="caution">
    <text evidence="3">The sequence shown here is derived from an EMBL/GenBank/DDBJ whole genome shotgun (WGS) entry which is preliminary data.</text>
</comment>
<proteinExistence type="predicted"/>
<evidence type="ECO:0000256" key="1">
    <source>
        <dbReference type="ARBA" id="ARBA00022747"/>
    </source>
</evidence>
<keyword evidence="3" id="KW-0489">Methyltransferase</keyword>
<evidence type="ECO:0000313" key="4">
    <source>
        <dbReference type="Proteomes" id="UP001596956"/>
    </source>
</evidence>